<dbReference type="CDD" id="cd07153">
    <property type="entry name" value="Fur_like"/>
    <property type="match status" value="1"/>
</dbReference>
<proteinExistence type="inferred from homology"/>
<dbReference type="GO" id="GO:1900376">
    <property type="term" value="P:regulation of secondary metabolite biosynthetic process"/>
    <property type="evidence" value="ECO:0007669"/>
    <property type="project" value="TreeGrafter"/>
</dbReference>
<keyword evidence="9" id="KW-0804">Transcription</keyword>
<evidence type="ECO:0000256" key="1">
    <source>
        <dbReference type="ARBA" id="ARBA00004496"/>
    </source>
</evidence>
<keyword evidence="8" id="KW-0238">DNA-binding</keyword>
<evidence type="ECO:0000256" key="9">
    <source>
        <dbReference type="ARBA" id="ARBA00023163"/>
    </source>
</evidence>
<keyword evidence="14" id="KW-1185">Reference proteome</keyword>
<sequence>MEERLTVTEAIEKLKKDNIRVTPQRQAVLEYLIGHRSHPTADEIYHALSPSFPSMSVATVYNNLRLFTEIGFVQEMKYGDASSRFDFAAKPHYHAICTDCGKVVDFFYPSLEDVEIAASQLTGFKINDHRLEVYGLCPDCQEKENTK</sequence>
<evidence type="ECO:0000313" key="13">
    <source>
        <dbReference type="EMBL" id="BCA85780.1"/>
    </source>
</evidence>
<dbReference type="GO" id="GO:0045892">
    <property type="term" value="P:negative regulation of DNA-templated transcription"/>
    <property type="evidence" value="ECO:0007669"/>
    <property type="project" value="TreeGrafter"/>
</dbReference>
<protein>
    <submittedName>
        <fullName evidence="13">Transcriptional repressor</fullName>
    </submittedName>
</protein>
<dbReference type="GO" id="GO:0003700">
    <property type="term" value="F:DNA-binding transcription factor activity"/>
    <property type="evidence" value="ECO:0007669"/>
    <property type="project" value="InterPro"/>
</dbReference>
<dbReference type="PANTHER" id="PTHR33202">
    <property type="entry name" value="ZINC UPTAKE REGULATION PROTEIN"/>
    <property type="match status" value="1"/>
</dbReference>
<keyword evidence="5 11" id="KW-0479">Metal-binding</keyword>
<keyword evidence="12" id="KW-0408">Iron</keyword>
<dbReference type="KEGG" id="esg:EsVE80_13030"/>
<reference evidence="13 14" key="1">
    <citation type="submission" date="2020-02" db="EMBL/GenBank/DDBJ databases">
        <title>Characterization of vanA genotype vancomycin-resistant Enterococcus saigonensis VE80.</title>
        <authorList>
            <person name="Harada T."/>
            <person name="Motooka D."/>
            <person name="Nakamura S."/>
            <person name="Yamamoto Y."/>
            <person name="Kawahara R."/>
            <person name="Kawatsu K."/>
        </authorList>
    </citation>
    <scope>NUCLEOTIDE SEQUENCE [LARGE SCALE GENOMIC DNA]</scope>
    <source>
        <strain evidence="13 14">VE80</strain>
    </source>
</reference>
<evidence type="ECO:0000313" key="14">
    <source>
        <dbReference type="Proteomes" id="UP000502998"/>
    </source>
</evidence>
<dbReference type="InterPro" id="IPR002481">
    <property type="entry name" value="FUR"/>
</dbReference>
<evidence type="ECO:0000256" key="6">
    <source>
        <dbReference type="ARBA" id="ARBA00022833"/>
    </source>
</evidence>
<feature type="binding site" evidence="11">
    <location>
        <position position="97"/>
    </location>
    <ligand>
        <name>Zn(2+)</name>
        <dbReference type="ChEBI" id="CHEBI:29105"/>
    </ligand>
</feature>
<dbReference type="AlphaFoldDB" id="A0A679IBV4"/>
<feature type="binding site" evidence="11">
    <location>
        <position position="100"/>
    </location>
    <ligand>
        <name>Zn(2+)</name>
        <dbReference type="ChEBI" id="CHEBI:29105"/>
    </ligand>
</feature>
<keyword evidence="6 11" id="KW-0862">Zinc</keyword>
<dbReference type="GO" id="GO:0008270">
    <property type="term" value="F:zinc ion binding"/>
    <property type="evidence" value="ECO:0007669"/>
    <property type="project" value="TreeGrafter"/>
</dbReference>
<dbReference type="Pfam" id="PF01475">
    <property type="entry name" value="FUR"/>
    <property type="match status" value="1"/>
</dbReference>
<gene>
    <name evidence="13" type="primary">fur2</name>
    <name evidence="13" type="ORF">EsVE80_13030</name>
</gene>
<evidence type="ECO:0000256" key="7">
    <source>
        <dbReference type="ARBA" id="ARBA00023015"/>
    </source>
</evidence>
<evidence type="ECO:0000256" key="11">
    <source>
        <dbReference type="PIRSR" id="PIRSR602481-1"/>
    </source>
</evidence>
<dbReference type="FunFam" id="3.30.1490.190:FF:000003">
    <property type="entry name" value="Fur family transcriptional regulator"/>
    <property type="match status" value="1"/>
</dbReference>
<evidence type="ECO:0000256" key="8">
    <source>
        <dbReference type="ARBA" id="ARBA00023125"/>
    </source>
</evidence>
<dbReference type="Gene3D" id="1.10.10.10">
    <property type="entry name" value="Winged helix-like DNA-binding domain superfamily/Winged helix DNA-binding domain"/>
    <property type="match status" value="1"/>
</dbReference>
<evidence type="ECO:0000256" key="4">
    <source>
        <dbReference type="ARBA" id="ARBA00022491"/>
    </source>
</evidence>
<evidence type="ECO:0000256" key="3">
    <source>
        <dbReference type="ARBA" id="ARBA00022490"/>
    </source>
</evidence>
<feature type="binding site" evidence="11">
    <location>
        <position position="137"/>
    </location>
    <ligand>
        <name>Zn(2+)</name>
        <dbReference type="ChEBI" id="CHEBI:29105"/>
    </ligand>
</feature>
<evidence type="ECO:0000256" key="5">
    <source>
        <dbReference type="ARBA" id="ARBA00022723"/>
    </source>
</evidence>
<dbReference type="RefSeq" id="WP_173103016.1">
    <property type="nucleotide sequence ID" value="NZ_AP022822.1"/>
</dbReference>
<comment type="cofactor">
    <cofactor evidence="12">
        <name>Mn(2+)</name>
        <dbReference type="ChEBI" id="CHEBI:29035"/>
    </cofactor>
    <cofactor evidence="12">
        <name>Fe(2+)</name>
        <dbReference type="ChEBI" id="CHEBI:29033"/>
    </cofactor>
    <text evidence="12">Binds 1 Mn(2+) or Fe(2+) ion per subunit.</text>
</comment>
<keyword evidence="7" id="KW-0805">Transcription regulation</keyword>
<organism evidence="13 14">
    <name type="scientific">Enterococcus saigonensis</name>
    <dbReference type="NCBI Taxonomy" id="1805431"/>
    <lineage>
        <taxon>Bacteria</taxon>
        <taxon>Bacillati</taxon>
        <taxon>Bacillota</taxon>
        <taxon>Bacilli</taxon>
        <taxon>Lactobacillales</taxon>
        <taxon>Enterococcaceae</taxon>
        <taxon>Enterococcus</taxon>
    </lineage>
</organism>
<accession>A0A679IBV4</accession>
<dbReference type="GO" id="GO:0000976">
    <property type="term" value="F:transcription cis-regulatory region binding"/>
    <property type="evidence" value="ECO:0007669"/>
    <property type="project" value="TreeGrafter"/>
</dbReference>
<dbReference type="GO" id="GO:0005737">
    <property type="term" value="C:cytoplasm"/>
    <property type="evidence" value="ECO:0007669"/>
    <property type="project" value="UniProtKB-SubCell"/>
</dbReference>
<dbReference type="SUPFAM" id="SSF46785">
    <property type="entry name" value="Winged helix' DNA-binding domain"/>
    <property type="match status" value="1"/>
</dbReference>
<dbReference type="InterPro" id="IPR043135">
    <property type="entry name" value="Fur_C"/>
</dbReference>
<evidence type="ECO:0000256" key="12">
    <source>
        <dbReference type="PIRSR" id="PIRSR602481-2"/>
    </source>
</evidence>
<dbReference type="PANTHER" id="PTHR33202:SF8">
    <property type="entry name" value="PEROXIDE-RESPONSIVE REPRESSOR PERR"/>
    <property type="match status" value="1"/>
</dbReference>
<evidence type="ECO:0000256" key="10">
    <source>
        <dbReference type="ARBA" id="ARBA00023211"/>
    </source>
</evidence>
<feature type="binding site" evidence="11">
    <location>
        <position position="140"/>
    </location>
    <ligand>
        <name>Zn(2+)</name>
        <dbReference type="ChEBI" id="CHEBI:29105"/>
    </ligand>
</feature>
<keyword evidence="10" id="KW-0464">Manganese</keyword>
<comment type="subcellular location">
    <subcellularLocation>
        <location evidence="1">Cytoplasm</location>
    </subcellularLocation>
</comment>
<feature type="binding site" evidence="12">
    <location>
        <position position="112"/>
    </location>
    <ligand>
        <name>Fe cation</name>
        <dbReference type="ChEBI" id="CHEBI:24875"/>
    </ligand>
</feature>
<comment type="similarity">
    <text evidence="2">Belongs to the Fur family.</text>
</comment>
<keyword evidence="4" id="KW-0678">Repressor</keyword>
<dbReference type="Proteomes" id="UP000502998">
    <property type="component" value="Chromosome"/>
</dbReference>
<dbReference type="InterPro" id="IPR036390">
    <property type="entry name" value="WH_DNA-bd_sf"/>
</dbReference>
<name>A0A679IBV4_9ENTE</name>
<feature type="binding site" evidence="12">
    <location>
        <position position="129"/>
    </location>
    <ligand>
        <name>Fe cation</name>
        <dbReference type="ChEBI" id="CHEBI:24875"/>
    </ligand>
</feature>
<keyword evidence="3" id="KW-0963">Cytoplasm</keyword>
<dbReference type="EMBL" id="AP022822">
    <property type="protein sequence ID" value="BCA85780.1"/>
    <property type="molecule type" value="Genomic_DNA"/>
</dbReference>
<dbReference type="Gene3D" id="3.30.1490.190">
    <property type="match status" value="1"/>
</dbReference>
<comment type="cofactor">
    <cofactor evidence="11">
        <name>Zn(2+)</name>
        <dbReference type="ChEBI" id="CHEBI:29105"/>
    </cofactor>
    <text evidence="11">Binds 1 zinc ion per subunit.</text>
</comment>
<evidence type="ECO:0000256" key="2">
    <source>
        <dbReference type="ARBA" id="ARBA00007957"/>
    </source>
</evidence>
<dbReference type="InterPro" id="IPR036388">
    <property type="entry name" value="WH-like_DNA-bd_sf"/>
</dbReference>